<dbReference type="PANTHER" id="PTHR21580:SF19">
    <property type="entry name" value="OUTER DENSE FIBER PROTEIN 3B"/>
    <property type="match status" value="1"/>
</dbReference>
<dbReference type="InterPro" id="IPR051291">
    <property type="entry name" value="CIMAP"/>
</dbReference>
<keyword evidence="3" id="KW-1185">Reference proteome</keyword>
<feature type="region of interest" description="Disordered" evidence="1">
    <location>
        <begin position="145"/>
        <end position="181"/>
    </location>
</feature>
<sequence length="294" mass="31986">MGSDLWVGPWRPHRPRGPIAALYRGPGPKYKLPSNTGYLLHDPSRARAPAFSFGLRLPKQQASCSPGPGYLVPARMTVRGRDGTPAFSIYGRQRLSAPSLTPGPVRGSVSDLKELQAPRVLTNRGSVPPNPRTQARFCLHSQSPHRQVLPGASGQRRVPQRAPAHHRPRNWGVQAEHNTPGPGTYTVPSLLGPRVIGKVSAPTYSIYGRSVVGSFFEDLSKTPGPGTYHVVNPGVYKARAPQFSMQPRTALPQDNSQNPGPAAYNVDQYRKPGGWSFGIRHSDYVAQTLAEVDD</sequence>
<comment type="caution">
    <text evidence="2">The sequence shown here is derived from an EMBL/GenBank/DDBJ whole genome shotgun (WGS) entry which is preliminary data.</text>
</comment>
<dbReference type="Pfam" id="PF07004">
    <property type="entry name" value="SHIPPO-rpt"/>
    <property type="match status" value="5"/>
</dbReference>
<dbReference type="InterPro" id="IPR010736">
    <property type="entry name" value="SHIPPO-rpt"/>
</dbReference>
<protein>
    <recommendedName>
        <fullName evidence="4">Outer dense fiber protein 3B</fullName>
    </recommendedName>
</protein>
<gene>
    <name evidence="2" type="ORF">QTO34_012949</name>
</gene>
<name>A0AA40LCJ4_CNENI</name>
<proteinExistence type="predicted"/>
<organism evidence="2 3">
    <name type="scientific">Cnephaeus nilssonii</name>
    <name type="common">Northern bat</name>
    <name type="synonym">Eptesicus nilssonii</name>
    <dbReference type="NCBI Taxonomy" id="3371016"/>
    <lineage>
        <taxon>Eukaryota</taxon>
        <taxon>Metazoa</taxon>
        <taxon>Chordata</taxon>
        <taxon>Craniata</taxon>
        <taxon>Vertebrata</taxon>
        <taxon>Euteleostomi</taxon>
        <taxon>Mammalia</taxon>
        <taxon>Eutheria</taxon>
        <taxon>Laurasiatheria</taxon>
        <taxon>Chiroptera</taxon>
        <taxon>Yangochiroptera</taxon>
        <taxon>Vespertilionidae</taxon>
        <taxon>Cnephaeus</taxon>
    </lineage>
</organism>
<dbReference type="EMBL" id="JAULJE010000027">
    <property type="protein sequence ID" value="KAK1327660.1"/>
    <property type="molecule type" value="Genomic_DNA"/>
</dbReference>
<dbReference type="GO" id="GO:0005856">
    <property type="term" value="C:cytoskeleton"/>
    <property type="evidence" value="ECO:0007669"/>
    <property type="project" value="TreeGrafter"/>
</dbReference>
<dbReference type="AlphaFoldDB" id="A0AA40LCJ4"/>
<evidence type="ECO:0000313" key="3">
    <source>
        <dbReference type="Proteomes" id="UP001177744"/>
    </source>
</evidence>
<dbReference type="Proteomes" id="UP001177744">
    <property type="component" value="Unassembled WGS sequence"/>
</dbReference>
<dbReference type="PANTHER" id="PTHR21580">
    <property type="entry name" value="SHIPPO-1-RELATED"/>
    <property type="match status" value="1"/>
</dbReference>
<accession>A0AA40LCJ4</accession>
<reference evidence="2" key="1">
    <citation type="submission" date="2023-06" db="EMBL/GenBank/DDBJ databases">
        <title>Reference genome for the Northern bat (Eptesicus nilssonii), a most northern bat species.</title>
        <authorList>
            <person name="Laine V.N."/>
            <person name="Pulliainen A.T."/>
            <person name="Lilley T.M."/>
        </authorList>
    </citation>
    <scope>NUCLEOTIDE SEQUENCE</scope>
    <source>
        <strain evidence="2">BLF_Eptnil</strain>
        <tissue evidence="2">Kidney</tissue>
    </source>
</reference>
<evidence type="ECO:0008006" key="4">
    <source>
        <dbReference type="Google" id="ProtNLM"/>
    </source>
</evidence>
<evidence type="ECO:0000256" key="1">
    <source>
        <dbReference type="SAM" id="MobiDB-lite"/>
    </source>
</evidence>
<evidence type="ECO:0000313" key="2">
    <source>
        <dbReference type="EMBL" id="KAK1327660.1"/>
    </source>
</evidence>